<dbReference type="InterPro" id="IPR042422">
    <property type="entry name" value="CC103"/>
</dbReference>
<dbReference type="InterPro" id="IPR031733">
    <property type="entry name" value="Dynein_attach_N"/>
</dbReference>
<dbReference type="Ensembl" id="ENSMUNT00000025855.1">
    <property type="protein sequence ID" value="ENSMUNP00000028697.1"/>
    <property type="gene ID" value="ENSMUNG00000009948.2"/>
</dbReference>
<dbReference type="GO" id="GO:0007368">
    <property type="term" value="P:determination of left/right symmetry"/>
    <property type="evidence" value="ECO:0007669"/>
    <property type="project" value="TreeGrafter"/>
</dbReference>
<evidence type="ECO:0000313" key="1">
    <source>
        <dbReference type="Ensembl" id="ENSMUNP00000028697.1"/>
    </source>
</evidence>
<reference evidence="1" key="2">
    <citation type="submission" date="2025-08" db="UniProtKB">
        <authorList>
            <consortium name="Ensembl"/>
        </authorList>
    </citation>
    <scope>IDENTIFICATION</scope>
</reference>
<dbReference type="PANTHER" id="PTHR28572:SF1">
    <property type="entry name" value="COILED-COIL DOMAIN-CONTAINING PROTEIN 103"/>
    <property type="match status" value="1"/>
</dbReference>
<gene>
    <name evidence="1" type="primary">LOC101878603</name>
</gene>
<protein>
    <submittedName>
        <fullName evidence="1">Uncharacterized protein</fullName>
    </submittedName>
</protein>
<dbReference type="GO" id="GO:0005576">
    <property type="term" value="C:extracellular region"/>
    <property type="evidence" value="ECO:0007669"/>
    <property type="project" value="GOC"/>
</dbReference>
<dbReference type="GO" id="GO:0036159">
    <property type="term" value="P:inner dynein arm assembly"/>
    <property type="evidence" value="ECO:0007669"/>
    <property type="project" value="TreeGrafter"/>
</dbReference>
<keyword evidence="2" id="KW-1185">Reference proteome</keyword>
<proteinExistence type="predicted"/>
<reference evidence="1" key="3">
    <citation type="submission" date="2025-09" db="UniProtKB">
        <authorList>
            <consortium name="Ensembl"/>
        </authorList>
    </citation>
    <scope>IDENTIFICATION</scope>
</reference>
<accession>A0A8V5GWU2</accession>
<dbReference type="Pfam" id="PF15867">
    <property type="entry name" value="Dynein_attach_N"/>
    <property type="match status" value="1"/>
</dbReference>
<dbReference type="Proteomes" id="UP000694405">
    <property type="component" value="Chromosome 17"/>
</dbReference>
<reference evidence="1" key="1">
    <citation type="submission" date="2020-03" db="EMBL/GenBank/DDBJ databases">
        <title>Melopsittacus undulatus (budgerigar) genome, bMelUnd1, maternal haplotype with Z.</title>
        <authorList>
            <person name="Gedman G."/>
            <person name="Mountcastle J."/>
            <person name="Haase B."/>
            <person name="Formenti G."/>
            <person name="Wright T."/>
            <person name="Apodaca J."/>
            <person name="Pelan S."/>
            <person name="Chow W."/>
            <person name="Rhie A."/>
            <person name="Howe K."/>
            <person name="Fedrigo O."/>
            <person name="Jarvis E.D."/>
        </authorList>
    </citation>
    <scope>NUCLEOTIDE SEQUENCE [LARGE SCALE GENOMIC DNA]</scope>
</reference>
<name>A0A8V5GWU2_MELUD</name>
<sequence length="105" mass="11715">MDAAGALDPRALEQELQAAVEEDERRDRENAAKLRALRQHLPSYEQFRSIVLASHLKPLEKKDKMGQRRNVLWNPCAGHAKAPLCQASDVEISQSLMKSPSPASL</sequence>
<evidence type="ECO:0000313" key="2">
    <source>
        <dbReference type="Proteomes" id="UP000694405"/>
    </source>
</evidence>
<dbReference type="PANTHER" id="PTHR28572">
    <property type="entry name" value="COILED-COIL DOMAIN-CONTAINING PROTEIN 103"/>
    <property type="match status" value="1"/>
</dbReference>
<dbReference type="GO" id="GO:0003351">
    <property type="term" value="P:epithelial cilium movement involved in extracellular fluid movement"/>
    <property type="evidence" value="ECO:0007669"/>
    <property type="project" value="TreeGrafter"/>
</dbReference>
<dbReference type="AlphaFoldDB" id="A0A8V5GWU2"/>
<organism evidence="1 2">
    <name type="scientific">Melopsittacus undulatus</name>
    <name type="common">Budgerigar</name>
    <name type="synonym">Psittacus undulatus</name>
    <dbReference type="NCBI Taxonomy" id="13146"/>
    <lineage>
        <taxon>Eukaryota</taxon>
        <taxon>Metazoa</taxon>
        <taxon>Chordata</taxon>
        <taxon>Craniata</taxon>
        <taxon>Vertebrata</taxon>
        <taxon>Euteleostomi</taxon>
        <taxon>Archelosauria</taxon>
        <taxon>Archosauria</taxon>
        <taxon>Dinosauria</taxon>
        <taxon>Saurischia</taxon>
        <taxon>Theropoda</taxon>
        <taxon>Coelurosauria</taxon>
        <taxon>Aves</taxon>
        <taxon>Neognathae</taxon>
        <taxon>Neoaves</taxon>
        <taxon>Telluraves</taxon>
        <taxon>Australaves</taxon>
        <taxon>Psittaciformes</taxon>
        <taxon>Psittaculidae</taxon>
        <taxon>Melopsittacus</taxon>
    </lineage>
</organism>
<dbReference type="GO" id="GO:0036157">
    <property type="term" value="C:outer dynein arm"/>
    <property type="evidence" value="ECO:0007669"/>
    <property type="project" value="InterPro"/>
</dbReference>